<dbReference type="EMBL" id="DUJS01000001">
    <property type="protein sequence ID" value="HII69760.1"/>
    <property type="molecule type" value="Genomic_DNA"/>
</dbReference>
<protein>
    <recommendedName>
        <fullName evidence="3">FtsZ GTPase involved in cell division</fullName>
    </recommendedName>
</protein>
<accession>A0A832T7W1</accession>
<dbReference type="GeneID" id="1477227"/>
<evidence type="ECO:0000313" key="2">
    <source>
        <dbReference type="Proteomes" id="UP000619545"/>
    </source>
</evidence>
<comment type="caution">
    <text evidence="1">The sequence shown here is derived from an EMBL/GenBank/DDBJ whole genome shotgun (WGS) entry which is preliminary data.</text>
</comment>
<organism evidence="1 2">
    <name type="scientific">Methanopyrus kandleri</name>
    <dbReference type="NCBI Taxonomy" id="2320"/>
    <lineage>
        <taxon>Archaea</taxon>
        <taxon>Methanobacteriati</taxon>
        <taxon>Methanobacteriota</taxon>
        <taxon>Methanomada group</taxon>
        <taxon>Methanopyri</taxon>
        <taxon>Methanopyrales</taxon>
        <taxon>Methanopyraceae</taxon>
        <taxon>Methanopyrus</taxon>
    </lineage>
</organism>
<dbReference type="AlphaFoldDB" id="A0A832T7W1"/>
<dbReference type="Proteomes" id="UP000619545">
    <property type="component" value="Unassembled WGS sequence"/>
</dbReference>
<reference evidence="1" key="1">
    <citation type="journal article" date="2020" name="bioRxiv">
        <title>A rank-normalized archaeal taxonomy based on genome phylogeny resolves widespread incomplete and uneven classifications.</title>
        <authorList>
            <person name="Rinke C."/>
            <person name="Chuvochina M."/>
            <person name="Mussig A.J."/>
            <person name="Chaumeil P.-A."/>
            <person name="Waite D.W."/>
            <person name="Whitman W.B."/>
            <person name="Parks D.H."/>
            <person name="Hugenholtz P."/>
        </authorList>
    </citation>
    <scope>NUCLEOTIDE SEQUENCE</scope>
    <source>
        <strain evidence="1">UBA8853</strain>
    </source>
</reference>
<dbReference type="RefSeq" id="WP_011019494.1">
    <property type="nucleotide sequence ID" value="NZ_DUJS01000001.1"/>
</dbReference>
<evidence type="ECO:0008006" key="3">
    <source>
        <dbReference type="Google" id="ProtNLM"/>
    </source>
</evidence>
<evidence type="ECO:0000313" key="1">
    <source>
        <dbReference type="EMBL" id="HII69760.1"/>
    </source>
</evidence>
<sequence length="276" mass="30812">MIVVGAGTFGCRVAPYVASAFEASSVVLVDTPDGIQSGEELAKKLGLQTSRVEVAYGSPSGAHRDYETAMKDAEKSEALKQLSEKFVEVVKLEYRADRVPVLVWGLGGAIGAATAIRLGEEVPYALHVTVLPDYRSEVEPVRRLLFNAKKQLQSFMGRLKRHPVIIGDFAGVPADKVGEHLVCILSRRHEIVDKRRVQTANYVRDGDDEIRMAFLVDVNRYGLQRVQLDRIISQIQEMLEWAEDFVECDLAGRIRAARLEESLRTGIWDNDWKEAS</sequence>
<proteinExistence type="predicted"/>
<name>A0A832T7W1_9EURY</name>
<gene>
    <name evidence="1" type="ORF">HA336_00830</name>
</gene>